<feature type="transmembrane region" description="Helical" evidence="5">
    <location>
        <begin position="372"/>
        <end position="396"/>
    </location>
</feature>
<evidence type="ECO:0000256" key="2">
    <source>
        <dbReference type="ARBA" id="ARBA00022692"/>
    </source>
</evidence>
<feature type="transmembrane region" description="Helical" evidence="5">
    <location>
        <begin position="226"/>
        <end position="245"/>
    </location>
</feature>
<dbReference type="Pfam" id="PF00654">
    <property type="entry name" value="Voltage_CLC"/>
    <property type="match status" value="1"/>
</dbReference>
<dbReference type="InterPro" id="IPR050368">
    <property type="entry name" value="ClC-type_chloride_channel"/>
</dbReference>
<evidence type="ECO:0000256" key="3">
    <source>
        <dbReference type="ARBA" id="ARBA00022989"/>
    </source>
</evidence>
<reference evidence="6 7" key="1">
    <citation type="submission" date="2016-11" db="EMBL/GenBank/DDBJ databases">
        <authorList>
            <person name="Jaros S."/>
            <person name="Januszkiewicz K."/>
            <person name="Wedrychowicz H."/>
        </authorList>
    </citation>
    <scope>NUCLEOTIDE SEQUENCE [LARGE SCALE GENOMIC DNA]</scope>
    <source>
        <strain evidence="6 7">CGMCC 1.12145</strain>
    </source>
</reference>
<dbReference type="PRINTS" id="PR00762">
    <property type="entry name" value="CLCHANNEL"/>
</dbReference>
<dbReference type="Gene3D" id="1.10.3080.10">
    <property type="entry name" value="Clc chloride channel"/>
    <property type="match status" value="1"/>
</dbReference>
<dbReference type="GO" id="GO:0016020">
    <property type="term" value="C:membrane"/>
    <property type="evidence" value="ECO:0007669"/>
    <property type="project" value="UniProtKB-SubCell"/>
</dbReference>
<dbReference type="EMBL" id="FPJE01000012">
    <property type="protein sequence ID" value="SFW57022.1"/>
    <property type="molecule type" value="Genomic_DNA"/>
</dbReference>
<keyword evidence="7" id="KW-1185">Reference proteome</keyword>
<sequence>MTRQEVSRKLRSVEQLPSLFFIGKWIILSALVGILAGSASALLLFSLQWATDFRETHTWIIWLLPFGGLLIGFSYHYWGQDVVKGNNQLLEEFHSPKQIIPLKMAPLVLFGTVATHFFGGSAGREGTAVQMGGAIADQFTRIFRLRPRDRKILLVIGISAGFASVFGTPLAGAIFALEVLVIGRMRYEALLPSFITAVIADYACRWWQVEHTHYHVDLVPDMQLPFLLWAVCAGIIFGLAALLFSRSTHFFSALFGSGIKYPPLRPVVGGAVLAVVVYFIGTTKYIGLGIPTIVEAFENQLPPYDFLLKILFTAFTLGAGFKGGEVTPLFFIGATLGNALALFIPLPAALLAGMGFVAVFSGATNTPIACTIMGIELFGIESGVFIALACVTAYLFSGHSGIYSAQIIGSPKHLFYGRDRGKTLTEIDKKHQKKNRKTEKPG</sequence>
<dbReference type="InterPro" id="IPR001807">
    <property type="entry name" value="ClC"/>
</dbReference>
<protein>
    <submittedName>
        <fullName evidence="6">H+/Cl-antiporter ClcA</fullName>
    </submittedName>
</protein>
<organism evidence="6 7">
    <name type="scientific">Sinomicrobium oceani</name>
    <dbReference type="NCBI Taxonomy" id="1150368"/>
    <lineage>
        <taxon>Bacteria</taxon>
        <taxon>Pseudomonadati</taxon>
        <taxon>Bacteroidota</taxon>
        <taxon>Flavobacteriia</taxon>
        <taxon>Flavobacteriales</taxon>
        <taxon>Flavobacteriaceae</taxon>
        <taxon>Sinomicrobium</taxon>
    </lineage>
</organism>
<proteinExistence type="predicted"/>
<dbReference type="STRING" id="1150368.SAMN02927921_02404"/>
<feature type="transmembrane region" description="Helical" evidence="5">
    <location>
        <begin position="21"/>
        <end position="47"/>
    </location>
</feature>
<dbReference type="PANTHER" id="PTHR43427:SF12">
    <property type="entry name" value="CHLORIDE TRANSPORTER"/>
    <property type="match status" value="1"/>
</dbReference>
<evidence type="ECO:0000256" key="4">
    <source>
        <dbReference type="ARBA" id="ARBA00023136"/>
    </source>
</evidence>
<dbReference type="AlphaFoldDB" id="A0A1K1QCT3"/>
<evidence type="ECO:0000256" key="1">
    <source>
        <dbReference type="ARBA" id="ARBA00004141"/>
    </source>
</evidence>
<feature type="transmembrane region" description="Helical" evidence="5">
    <location>
        <begin position="152"/>
        <end position="177"/>
    </location>
</feature>
<dbReference type="PANTHER" id="PTHR43427">
    <property type="entry name" value="CHLORIDE CHANNEL PROTEIN CLC-E"/>
    <property type="match status" value="1"/>
</dbReference>
<feature type="transmembrane region" description="Helical" evidence="5">
    <location>
        <begin position="336"/>
        <end position="360"/>
    </location>
</feature>
<evidence type="ECO:0000256" key="5">
    <source>
        <dbReference type="SAM" id="Phobius"/>
    </source>
</evidence>
<feature type="transmembrane region" description="Helical" evidence="5">
    <location>
        <begin position="266"/>
        <end position="286"/>
    </location>
</feature>
<evidence type="ECO:0000313" key="7">
    <source>
        <dbReference type="Proteomes" id="UP000182248"/>
    </source>
</evidence>
<dbReference type="GO" id="GO:0015108">
    <property type="term" value="F:chloride transmembrane transporter activity"/>
    <property type="evidence" value="ECO:0007669"/>
    <property type="project" value="InterPro"/>
</dbReference>
<dbReference type="SUPFAM" id="SSF81340">
    <property type="entry name" value="Clc chloride channel"/>
    <property type="match status" value="1"/>
</dbReference>
<comment type="subcellular location">
    <subcellularLocation>
        <location evidence="1">Membrane</location>
        <topology evidence="1">Multi-pass membrane protein</topology>
    </subcellularLocation>
</comment>
<keyword evidence="4 5" id="KW-0472">Membrane</keyword>
<keyword evidence="3 5" id="KW-1133">Transmembrane helix</keyword>
<evidence type="ECO:0000313" key="6">
    <source>
        <dbReference type="EMBL" id="SFW57022.1"/>
    </source>
</evidence>
<gene>
    <name evidence="6" type="ORF">SAMN02927921_02404</name>
</gene>
<dbReference type="RefSeq" id="WP_072317617.1">
    <property type="nucleotide sequence ID" value="NZ_FPJE01000012.1"/>
</dbReference>
<feature type="transmembrane region" description="Helical" evidence="5">
    <location>
        <begin position="306"/>
        <end position="324"/>
    </location>
</feature>
<dbReference type="InterPro" id="IPR014743">
    <property type="entry name" value="Cl-channel_core"/>
</dbReference>
<accession>A0A1K1QCT3</accession>
<dbReference type="Proteomes" id="UP000182248">
    <property type="component" value="Unassembled WGS sequence"/>
</dbReference>
<feature type="transmembrane region" description="Helical" evidence="5">
    <location>
        <begin position="59"/>
        <end position="78"/>
    </location>
</feature>
<dbReference type="CDD" id="cd03682">
    <property type="entry name" value="ClC_sycA_like"/>
    <property type="match status" value="1"/>
</dbReference>
<keyword evidence="2 5" id="KW-0812">Transmembrane</keyword>
<name>A0A1K1QCT3_9FLAO</name>
<dbReference type="OrthoDB" id="9767361at2"/>